<dbReference type="Pfam" id="PF01957">
    <property type="entry name" value="NfeD"/>
    <property type="match status" value="1"/>
</dbReference>
<feature type="transmembrane region" description="Helical" evidence="5">
    <location>
        <begin position="299"/>
        <end position="318"/>
    </location>
</feature>
<dbReference type="GO" id="GO:0005886">
    <property type="term" value="C:plasma membrane"/>
    <property type="evidence" value="ECO:0007669"/>
    <property type="project" value="TreeGrafter"/>
</dbReference>
<dbReference type="STRING" id="393762.SAMN05660472_01153"/>
<dbReference type="PANTHER" id="PTHR33507:SF3">
    <property type="entry name" value="INNER MEMBRANE PROTEIN YBBJ"/>
    <property type="match status" value="1"/>
</dbReference>
<evidence type="ECO:0000256" key="3">
    <source>
        <dbReference type="ARBA" id="ARBA00022989"/>
    </source>
</evidence>
<dbReference type="Pfam" id="PF25145">
    <property type="entry name" value="NfeD1b_N"/>
    <property type="match status" value="1"/>
</dbReference>
<sequence>MKKRWDIFLILIFIFVILPFQTFGAGDINNVYIVPIEGEIGPAVYQYVRDNIHMAETDPNAVAIIFEIDTYGGRIDSAEKISKLIMASRLPTIAFVNTKAESAGVLLTISADAIAMAPGGTIGSAEPIPNTEKTLSMWTSLLRAAAEEKGRDPELVASTADKAIEIPDVIEKDRLLNLTTREAKALGLADVVADDYATILQATEIDYTNIISTPVPNRVRVAQTMTSAYIAPILLTLGFAGLVFEIFTAGFGVGGTVSFVAFSLYFGGAILAGNAGWAVLMVFLVGMALLLIEAFAPGFGIPGLGGIICIVVSIIMASNSVATAIISLFISFVLTIVALILILKYAPRSKHFDRIILGTKMKKEEGYSAAGKYHQYIGQQGEVITFLRPAGTIDVNGEVLDVVSEGAFIEVGSKVRVAKVEGRRIIVKKID</sequence>
<dbReference type="Pfam" id="PF24961">
    <property type="entry name" value="NfeD_membrane"/>
    <property type="match status" value="1"/>
</dbReference>
<dbReference type="AlphaFoldDB" id="A0A1G9BER7"/>
<dbReference type="SUPFAM" id="SSF141322">
    <property type="entry name" value="NfeD domain-like"/>
    <property type="match status" value="1"/>
</dbReference>
<keyword evidence="9" id="KW-0645">Protease</keyword>
<keyword evidence="10" id="KW-1185">Reference proteome</keyword>
<evidence type="ECO:0000256" key="1">
    <source>
        <dbReference type="ARBA" id="ARBA00004141"/>
    </source>
</evidence>
<evidence type="ECO:0000256" key="5">
    <source>
        <dbReference type="SAM" id="Phobius"/>
    </source>
</evidence>
<protein>
    <submittedName>
        <fullName evidence="9">Membrane-bound serine protease (ClpP class)</fullName>
    </submittedName>
</protein>
<evidence type="ECO:0000256" key="2">
    <source>
        <dbReference type="ARBA" id="ARBA00022692"/>
    </source>
</evidence>
<feature type="transmembrane region" description="Helical" evidence="5">
    <location>
        <begin position="226"/>
        <end position="244"/>
    </location>
</feature>
<dbReference type="EMBL" id="FNFP01000002">
    <property type="protein sequence ID" value="SDK37967.1"/>
    <property type="molecule type" value="Genomic_DNA"/>
</dbReference>
<dbReference type="CDD" id="cd07021">
    <property type="entry name" value="Clp_protease_NfeD_like"/>
    <property type="match status" value="1"/>
</dbReference>
<evidence type="ECO:0000259" key="6">
    <source>
        <dbReference type="Pfam" id="PF01957"/>
    </source>
</evidence>
<dbReference type="InterPro" id="IPR029045">
    <property type="entry name" value="ClpP/crotonase-like_dom_sf"/>
</dbReference>
<dbReference type="InterPro" id="IPR056738">
    <property type="entry name" value="NfeD1b_N"/>
</dbReference>
<dbReference type="InterPro" id="IPR012340">
    <property type="entry name" value="NA-bd_OB-fold"/>
</dbReference>
<dbReference type="SUPFAM" id="SSF52096">
    <property type="entry name" value="ClpP/crotonase"/>
    <property type="match status" value="1"/>
</dbReference>
<feature type="domain" description="NfeD-like C-terminal" evidence="6">
    <location>
        <begin position="374"/>
        <end position="429"/>
    </location>
</feature>
<dbReference type="RefSeq" id="WP_090551764.1">
    <property type="nucleotide sequence ID" value="NZ_FNFP01000002.1"/>
</dbReference>
<comment type="subcellular location">
    <subcellularLocation>
        <location evidence="1">Membrane</location>
        <topology evidence="1">Multi-pass membrane protein</topology>
    </subcellularLocation>
</comment>
<gene>
    <name evidence="9" type="ORF">SAMN05660472_01153</name>
</gene>
<dbReference type="GO" id="GO:0008233">
    <property type="term" value="F:peptidase activity"/>
    <property type="evidence" value="ECO:0007669"/>
    <property type="project" value="UniProtKB-KW"/>
</dbReference>
<name>A0A1G9BER7_9FIRM</name>
<dbReference type="InterPro" id="IPR056739">
    <property type="entry name" value="NfeD_membrane"/>
</dbReference>
<keyword evidence="9" id="KW-0378">Hydrolase</keyword>
<accession>A0A1G9BER7</accession>
<evidence type="ECO:0000256" key="4">
    <source>
        <dbReference type="ARBA" id="ARBA00023136"/>
    </source>
</evidence>
<reference evidence="9 10" key="1">
    <citation type="submission" date="2016-10" db="EMBL/GenBank/DDBJ databases">
        <authorList>
            <person name="de Groot N.N."/>
        </authorList>
    </citation>
    <scope>NUCLEOTIDE SEQUENCE [LARGE SCALE GENOMIC DNA]</scope>
    <source>
        <strain evidence="9 10">DSM 18346</strain>
    </source>
</reference>
<dbReference type="InterPro" id="IPR002810">
    <property type="entry name" value="NfeD-like_C"/>
</dbReference>
<feature type="transmembrane region" description="Helical" evidence="5">
    <location>
        <begin position="324"/>
        <end position="346"/>
    </location>
</feature>
<feature type="domain" description="NfeD integral membrane" evidence="7">
    <location>
        <begin position="229"/>
        <end position="344"/>
    </location>
</feature>
<dbReference type="Gene3D" id="2.40.50.140">
    <property type="entry name" value="Nucleic acid-binding proteins"/>
    <property type="match status" value="1"/>
</dbReference>
<evidence type="ECO:0000259" key="7">
    <source>
        <dbReference type="Pfam" id="PF24961"/>
    </source>
</evidence>
<dbReference type="InterPro" id="IPR052165">
    <property type="entry name" value="Membrane_assoc_protease"/>
</dbReference>
<dbReference type="PANTHER" id="PTHR33507">
    <property type="entry name" value="INNER MEMBRANE PROTEIN YBBJ"/>
    <property type="match status" value="1"/>
</dbReference>
<evidence type="ECO:0000259" key="8">
    <source>
        <dbReference type="Pfam" id="PF25145"/>
    </source>
</evidence>
<evidence type="ECO:0000313" key="9">
    <source>
        <dbReference type="EMBL" id="SDK37967.1"/>
    </source>
</evidence>
<evidence type="ECO:0000313" key="10">
    <source>
        <dbReference type="Proteomes" id="UP000198718"/>
    </source>
</evidence>
<feature type="domain" description="NfeD1b N-terminal" evidence="8">
    <location>
        <begin position="30"/>
        <end position="211"/>
    </location>
</feature>
<organism evidence="9 10">
    <name type="scientific">Natronincola ferrireducens</name>
    <dbReference type="NCBI Taxonomy" id="393762"/>
    <lineage>
        <taxon>Bacteria</taxon>
        <taxon>Bacillati</taxon>
        <taxon>Bacillota</taxon>
        <taxon>Clostridia</taxon>
        <taxon>Peptostreptococcales</taxon>
        <taxon>Natronincolaceae</taxon>
        <taxon>Natronincola</taxon>
    </lineage>
</organism>
<dbReference type="GO" id="GO:0006508">
    <property type="term" value="P:proteolysis"/>
    <property type="evidence" value="ECO:0007669"/>
    <property type="project" value="UniProtKB-KW"/>
</dbReference>
<dbReference type="Gene3D" id="3.90.226.10">
    <property type="entry name" value="2-enoyl-CoA Hydratase, Chain A, domain 1"/>
    <property type="match status" value="1"/>
</dbReference>
<keyword evidence="4 5" id="KW-0472">Membrane</keyword>
<dbReference type="OrthoDB" id="9806253at2"/>
<keyword evidence="2 5" id="KW-0812">Transmembrane</keyword>
<feature type="transmembrane region" description="Helical" evidence="5">
    <location>
        <begin position="275"/>
        <end position="292"/>
    </location>
</feature>
<dbReference type="Proteomes" id="UP000198718">
    <property type="component" value="Unassembled WGS sequence"/>
</dbReference>
<proteinExistence type="predicted"/>
<keyword evidence="3 5" id="KW-1133">Transmembrane helix</keyword>